<feature type="domain" description="Helicase ATP-binding" evidence="1">
    <location>
        <begin position="41"/>
        <end position="242"/>
    </location>
</feature>
<dbReference type="OrthoDB" id="415697at2"/>
<dbReference type="InterPro" id="IPR014001">
    <property type="entry name" value="Helicase_ATP-bd"/>
</dbReference>
<name>A0A433MVY5_CHLFR</name>
<dbReference type="STRING" id="211165.GCA_000317285_00369"/>
<dbReference type="SUPFAM" id="SSF52540">
    <property type="entry name" value="P-loop containing nucleoside triphosphate hydrolases"/>
    <property type="match status" value="1"/>
</dbReference>
<sequence>MSENYSIYLKPVYSETVATPKGVKLPNNWSLSWHQRETLEAFRDPSIDVVFNTAMTGDGKSLAAFLGAMTDGVSTMATYPTNELARDQEKQVQKYKDEFQPDKNPQIYRLNAAILEDFIETNQLPSKQSGLTNLSNQAEILLTNPDIFYYIHDFRYLRRFKKDGKTKGENANKLFSKIDDNYNLFIFDEFHVFSSAQVASIFNAILLIKNTVPGKKFLFLSATPDELLIKFFEKSGIRYKEINPAKEQKYCFSESGNQWRQISQPIALFFPQSLEPNLASSYDWLIKNSESVILKFFQDYPGSKGAIILNSIAAVKKLAQHFKEIFEPLGLKVRENTGLTGETEKAASVVEADLLLGTSTIDVGVDFRINFLVFEGTDSGNFIQRFGRIGRHKDFHPHPYHAYALIPKFIVQRLFEIDSHPLQDGEIYDRVTFTQAIRSPAIYPFVNQFNQYPKRWGAIQSACVHQELRRLNHQYPDAEKNFKEAIEAALDVNIWHKYHQINQCLEEKKKKVIDEARSFRGSSQLDCAIYDETNLEEPDNERFKTYNLPGILSNFKFEWMDRKEFIQQAEKSKVTTTRFQEALCCLKLIGYREVREDWRFYYPEDISDIAKSGKVQVLKGLEIRQPHGSGINRINDAVSGRGLVCFISDCDRAYLRAKLGLPIHFQAYSLVDKHSSDEKKSPPYTIAFSKSALMLETLLWFRKPKKDEGWIC</sequence>
<gene>
    <name evidence="2" type="ORF">PCC6912_65360</name>
</gene>
<dbReference type="InterPro" id="IPR011545">
    <property type="entry name" value="DEAD/DEAH_box_helicase_dom"/>
</dbReference>
<reference evidence="2 3" key="1">
    <citation type="journal article" date="2019" name="Genome Biol. Evol.">
        <title>Day and night: Metabolic profiles and evolutionary relationships of six axenic non-marine cyanobacteria.</title>
        <authorList>
            <person name="Will S.E."/>
            <person name="Henke P."/>
            <person name="Boedeker C."/>
            <person name="Huang S."/>
            <person name="Brinkmann H."/>
            <person name="Rohde M."/>
            <person name="Jarek M."/>
            <person name="Friedl T."/>
            <person name="Seufert S."/>
            <person name="Schumacher M."/>
            <person name="Overmann J."/>
            <person name="Neumann-Schaal M."/>
            <person name="Petersen J."/>
        </authorList>
    </citation>
    <scope>NUCLEOTIDE SEQUENCE [LARGE SCALE GENOMIC DNA]</scope>
    <source>
        <strain evidence="2 3">PCC 6912</strain>
    </source>
</reference>
<dbReference type="Proteomes" id="UP000268857">
    <property type="component" value="Unassembled WGS sequence"/>
</dbReference>
<evidence type="ECO:0000313" key="2">
    <source>
        <dbReference type="EMBL" id="RUR72082.1"/>
    </source>
</evidence>
<organism evidence="2 3">
    <name type="scientific">Chlorogloeopsis fritschii PCC 6912</name>
    <dbReference type="NCBI Taxonomy" id="211165"/>
    <lineage>
        <taxon>Bacteria</taxon>
        <taxon>Bacillati</taxon>
        <taxon>Cyanobacteriota</taxon>
        <taxon>Cyanophyceae</taxon>
        <taxon>Nostocales</taxon>
        <taxon>Chlorogloeopsidaceae</taxon>
        <taxon>Chlorogloeopsis</taxon>
    </lineage>
</organism>
<accession>A0A433MVY5</accession>
<dbReference type="EMBL" id="RSCJ01000059">
    <property type="protein sequence ID" value="RUR72082.1"/>
    <property type="molecule type" value="Genomic_DNA"/>
</dbReference>
<dbReference type="InterPro" id="IPR027417">
    <property type="entry name" value="P-loop_NTPase"/>
</dbReference>
<dbReference type="PROSITE" id="PS51192">
    <property type="entry name" value="HELICASE_ATP_BIND_1"/>
    <property type="match status" value="1"/>
</dbReference>
<dbReference type="GO" id="GO:0003676">
    <property type="term" value="F:nucleic acid binding"/>
    <property type="evidence" value="ECO:0007669"/>
    <property type="project" value="InterPro"/>
</dbReference>
<protein>
    <recommendedName>
        <fullName evidence="1">Helicase ATP-binding domain-containing protein</fullName>
    </recommendedName>
</protein>
<keyword evidence="3" id="KW-1185">Reference proteome</keyword>
<evidence type="ECO:0000313" key="3">
    <source>
        <dbReference type="Proteomes" id="UP000268857"/>
    </source>
</evidence>
<proteinExistence type="predicted"/>
<dbReference type="SMART" id="SM00487">
    <property type="entry name" value="DEXDc"/>
    <property type="match status" value="1"/>
</dbReference>
<evidence type="ECO:0000259" key="1">
    <source>
        <dbReference type="PROSITE" id="PS51192"/>
    </source>
</evidence>
<dbReference type="InterPro" id="IPR017575">
    <property type="entry name" value="CRISPR-assoc_helicase_Cas3"/>
</dbReference>
<dbReference type="GO" id="GO:0005524">
    <property type="term" value="F:ATP binding"/>
    <property type="evidence" value="ECO:0007669"/>
    <property type="project" value="InterPro"/>
</dbReference>
<comment type="caution">
    <text evidence="2">The sequence shown here is derived from an EMBL/GenBank/DDBJ whole genome shotgun (WGS) entry which is preliminary data.</text>
</comment>
<dbReference type="Gene3D" id="3.40.50.300">
    <property type="entry name" value="P-loop containing nucleotide triphosphate hydrolases"/>
    <property type="match status" value="2"/>
</dbReference>
<dbReference type="AlphaFoldDB" id="A0A433MVY5"/>
<dbReference type="RefSeq" id="WP_016872945.1">
    <property type="nucleotide sequence ID" value="NZ_AJLN01000034.1"/>
</dbReference>
<dbReference type="Pfam" id="PF00270">
    <property type="entry name" value="DEAD"/>
    <property type="match status" value="1"/>
</dbReference>
<dbReference type="NCBIfam" id="TIGR03158">
    <property type="entry name" value="cas3_cyano"/>
    <property type="match status" value="1"/>
</dbReference>